<dbReference type="PANTHER" id="PTHR43884">
    <property type="entry name" value="ACYL-COA DEHYDROGENASE"/>
    <property type="match status" value="1"/>
</dbReference>
<evidence type="ECO:0000256" key="1">
    <source>
        <dbReference type="ARBA" id="ARBA00001974"/>
    </source>
</evidence>
<dbReference type="SUPFAM" id="SSF56645">
    <property type="entry name" value="Acyl-CoA dehydrogenase NM domain-like"/>
    <property type="match status" value="1"/>
</dbReference>
<dbReference type="InterPro" id="IPR009075">
    <property type="entry name" value="AcylCo_DH/oxidase_C"/>
</dbReference>
<dbReference type="InterPro" id="IPR009100">
    <property type="entry name" value="AcylCoA_DH/oxidase_NM_dom_sf"/>
</dbReference>
<keyword evidence="4 5" id="KW-0274">FAD</keyword>
<dbReference type="Gene3D" id="1.20.140.10">
    <property type="entry name" value="Butyryl-CoA Dehydrogenase, subunit A, domain 3"/>
    <property type="match status" value="2"/>
</dbReference>
<feature type="domain" description="Acyl-CoA dehydrogenase/oxidase C-terminal" evidence="6">
    <location>
        <begin position="310"/>
        <end position="461"/>
    </location>
</feature>
<organism evidence="9 10">
    <name type="scientific">Candidatus Yanofskybacteria bacterium RIFCSPHIGHO2_01_FULL_39_8b</name>
    <dbReference type="NCBI Taxonomy" id="1802659"/>
    <lineage>
        <taxon>Bacteria</taxon>
        <taxon>Candidatus Yanofskyibacteriota</taxon>
    </lineage>
</organism>
<dbReference type="Pfam" id="PF02771">
    <property type="entry name" value="Acyl-CoA_dh_N"/>
    <property type="match status" value="1"/>
</dbReference>
<evidence type="ECO:0008006" key="11">
    <source>
        <dbReference type="Google" id="ProtNLM"/>
    </source>
</evidence>
<dbReference type="GO" id="GO:0050660">
    <property type="term" value="F:flavin adenine dinucleotide binding"/>
    <property type="evidence" value="ECO:0007669"/>
    <property type="project" value="InterPro"/>
</dbReference>
<dbReference type="SUPFAM" id="SSF47203">
    <property type="entry name" value="Acyl-CoA dehydrogenase C-terminal domain-like"/>
    <property type="match status" value="1"/>
</dbReference>
<dbReference type="InterPro" id="IPR036250">
    <property type="entry name" value="AcylCo_DH-like_C"/>
</dbReference>
<proteinExistence type="inferred from homology"/>
<name>A0A1F8EET9_9BACT</name>
<gene>
    <name evidence="9" type="ORF">A2817_01660</name>
</gene>
<keyword evidence="3 5" id="KW-0285">Flavoprotein</keyword>
<dbReference type="InterPro" id="IPR006091">
    <property type="entry name" value="Acyl-CoA_Oxase/DH_mid-dom"/>
</dbReference>
<dbReference type="PANTHER" id="PTHR43884:SF9">
    <property type="entry name" value="COMPLEX I ASSEMBLY FACTOR ACAD9, MITOCHONDRIAL"/>
    <property type="match status" value="1"/>
</dbReference>
<feature type="domain" description="Acyl-CoA dehydrogenase/oxidase N-terminal" evidence="8">
    <location>
        <begin position="67"/>
        <end position="172"/>
    </location>
</feature>
<dbReference type="Gene3D" id="1.10.540.10">
    <property type="entry name" value="Acyl-CoA dehydrogenase/oxidase, N-terminal domain"/>
    <property type="match status" value="1"/>
</dbReference>
<comment type="similarity">
    <text evidence="2 5">Belongs to the acyl-CoA dehydrogenase family.</text>
</comment>
<feature type="domain" description="Acyl-CoA oxidase/dehydrogenase middle" evidence="7">
    <location>
        <begin position="178"/>
        <end position="281"/>
    </location>
</feature>
<protein>
    <recommendedName>
        <fullName evidence="11">Acyl-CoA dehydrogenase</fullName>
    </recommendedName>
</protein>
<dbReference type="Pfam" id="PF00441">
    <property type="entry name" value="Acyl-CoA_dh_1"/>
    <property type="match status" value="1"/>
</dbReference>
<dbReference type="Pfam" id="PF02770">
    <property type="entry name" value="Acyl-CoA_dh_M"/>
    <property type="match status" value="1"/>
</dbReference>
<dbReference type="InterPro" id="IPR013786">
    <property type="entry name" value="AcylCoA_DH/ox_N"/>
</dbReference>
<dbReference type="InterPro" id="IPR046373">
    <property type="entry name" value="Acyl-CoA_Oxase/DH_mid-dom_sf"/>
</dbReference>
<dbReference type="EMBL" id="MGIZ01000021">
    <property type="protein sequence ID" value="OGM99362.1"/>
    <property type="molecule type" value="Genomic_DNA"/>
</dbReference>
<sequence length="652" mass="74450">MATKEAAERKNLMTEQIKKLGKGVQIADEQGDKKLVEGFMADAFKGKASFDEVFPWPERSLKSAKKAEELLKALDKFFREKVNPDLTDESRDIPFELFGDMADMGMFRLKIPEELGGLSLSQTDYGRVISYLTSYYGPMAILVSADNTIGCKFPVWKYGTKEQKDKYLPELMRWPSGFCFTERNVGSDPARMETYALRVKENGKTIGYCITGQKEYTTNAVLTDNVPLAKFLSVVVRIVDNPSEIQTEKDVKKFCFGLFIVPTSSKGVNVGERLDVGLRNEFFGMHGIYNANPLFENVWANPDQLIGGEGNGFRISLQALNTGRMAIASSCVSIAKQCFSGSQNYAEKRVQWGTPIIDKELIGTEKLARQGLCYIFAMDAMTNYASLRFDSGKDSRLEATSSKVFSSEKMWMIVDNNVQIHGGIGYETHKSSSRRRKVFPADRFFRDARPNRIFEGSTQILSQWLVGEGMKFLKPFAQMGTWKEKFLLLCELTVNRINFVRIPDVPRPLRKHLKFVRRKVRKFSNRVLFFAARDMVFLALQSLVDKEDKKKLAREMLTSRQLTLWRLFWIASYLSAMVVSCSRAVHFGADSAVEMADGFCSEARLCIDNLFREFYRNNDRKMRRIADGLKEDRYAWFIHSDILPLIDQLNLK</sequence>
<dbReference type="AlphaFoldDB" id="A0A1F8EET9"/>
<evidence type="ECO:0000256" key="3">
    <source>
        <dbReference type="ARBA" id="ARBA00022630"/>
    </source>
</evidence>
<reference evidence="9 10" key="1">
    <citation type="journal article" date="2016" name="Nat. Commun.">
        <title>Thousands of microbial genomes shed light on interconnected biogeochemical processes in an aquifer system.</title>
        <authorList>
            <person name="Anantharaman K."/>
            <person name="Brown C.T."/>
            <person name="Hug L.A."/>
            <person name="Sharon I."/>
            <person name="Castelle C.J."/>
            <person name="Probst A.J."/>
            <person name="Thomas B.C."/>
            <person name="Singh A."/>
            <person name="Wilkins M.J."/>
            <person name="Karaoz U."/>
            <person name="Brodie E.L."/>
            <person name="Williams K.H."/>
            <person name="Hubbard S.S."/>
            <person name="Banfield J.F."/>
        </authorList>
    </citation>
    <scope>NUCLEOTIDE SEQUENCE [LARGE SCALE GENOMIC DNA]</scope>
</reference>
<dbReference type="Proteomes" id="UP000177594">
    <property type="component" value="Unassembled WGS sequence"/>
</dbReference>
<evidence type="ECO:0000256" key="4">
    <source>
        <dbReference type="ARBA" id="ARBA00022827"/>
    </source>
</evidence>
<evidence type="ECO:0000256" key="2">
    <source>
        <dbReference type="ARBA" id="ARBA00009347"/>
    </source>
</evidence>
<evidence type="ECO:0000313" key="9">
    <source>
        <dbReference type="EMBL" id="OGM99362.1"/>
    </source>
</evidence>
<accession>A0A1F8EET9</accession>
<evidence type="ECO:0000256" key="5">
    <source>
        <dbReference type="RuleBase" id="RU362125"/>
    </source>
</evidence>
<evidence type="ECO:0000313" key="10">
    <source>
        <dbReference type="Proteomes" id="UP000177594"/>
    </source>
</evidence>
<keyword evidence="5" id="KW-0560">Oxidoreductase</keyword>
<evidence type="ECO:0000259" key="7">
    <source>
        <dbReference type="Pfam" id="PF02770"/>
    </source>
</evidence>
<dbReference type="GO" id="GO:0003995">
    <property type="term" value="F:acyl-CoA dehydrogenase activity"/>
    <property type="evidence" value="ECO:0007669"/>
    <property type="project" value="TreeGrafter"/>
</dbReference>
<evidence type="ECO:0000259" key="6">
    <source>
        <dbReference type="Pfam" id="PF00441"/>
    </source>
</evidence>
<evidence type="ECO:0000259" key="8">
    <source>
        <dbReference type="Pfam" id="PF02771"/>
    </source>
</evidence>
<dbReference type="InterPro" id="IPR037069">
    <property type="entry name" value="AcylCoA_DH/ox_N_sf"/>
</dbReference>
<dbReference type="Gene3D" id="2.40.110.10">
    <property type="entry name" value="Butyryl-CoA Dehydrogenase, subunit A, domain 2"/>
    <property type="match status" value="1"/>
</dbReference>
<comment type="cofactor">
    <cofactor evidence="1 5">
        <name>FAD</name>
        <dbReference type="ChEBI" id="CHEBI:57692"/>
    </cofactor>
</comment>
<comment type="caution">
    <text evidence="9">The sequence shown here is derived from an EMBL/GenBank/DDBJ whole genome shotgun (WGS) entry which is preliminary data.</text>
</comment>